<dbReference type="Proteomes" id="UP000886595">
    <property type="component" value="Unassembled WGS sequence"/>
</dbReference>
<organism evidence="2 3">
    <name type="scientific">Brassica carinata</name>
    <name type="common">Ethiopian mustard</name>
    <name type="synonym">Abyssinian cabbage</name>
    <dbReference type="NCBI Taxonomy" id="52824"/>
    <lineage>
        <taxon>Eukaryota</taxon>
        <taxon>Viridiplantae</taxon>
        <taxon>Streptophyta</taxon>
        <taxon>Embryophyta</taxon>
        <taxon>Tracheophyta</taxon>
        <taxon>Spermatophyta</taxon>
        <taxon>Magnoliopsida</taxon>
        <taxon>eudicotyledons</taxon>
        <taxon>Gunneridae</taxon>
        <taxon>Pentapetalae</taxon>
        <taxon>rosids</taxon>
        <taxon>malvids</taxon>
        <taxon>Brassicales</taxon>
        <taxon>Brassicaceae</taxon>
        <taxon>Brassiceae</taxon>
        <taxon>Brassica</taxon>
    </lineage>
</organism>
<dbReference type="OrthoDB" id="1032600at2759"/>
<reference evidence="2 3" key="1">
    <citation type="submission" date="2020-02" db="EMBL/GenBank/DDBJ databases">
        <authorList>
            <person name="Ma Q."/>
            <person name="Huang Y."/>
            <person name="Song X."/>
            <person name="Pei D."/>
        </authorList>
    </citation>
    <scope>NUCLEOTIDE SEQUENCE [LARGE SCALE GENOMIC DNA]</scope>
    <source>
        <strain evidence="2">Sxm20200214</strain>
        <tissue evidence="2">Leaf</tissue>
    </source>
</reference>
<dbReference type="InterPro" id="IPR040338">
    <property type="entry name" value="At1g67623-like"/>
</dbReference>
<accession>A0A8X8B749</accession>
<sequence length="214" mass="24985">MNSQNNYSLLESLPQDLLGDILSRVGSSSVEDIRPCLLVPKNISAAVEDHRVFQNLNLRPQAMNPLVTFFRTRHCLQKCINGDNPAAHYIEGIKQYFIFDNMNLGLFHLKKSAQGKYDNGTYLYGMLLLCNGNIAQGQIILRSLDWEESKLRADRAWREVKRSMRFVFLIMKDVYRATLRNNRPPHICHRNDINNRCPMCFHYKQMRKFIGFIM</sequence>
<proteinExistence type="predicted"/>
<keyword evidence="3" id="KW-1185">Reference proteome</keyword>
<dbReference type="PANTHER" id="PTHR33784">
    <property type="entry name" value="OS05G0482100 PROTEIN"/>
    <property type="match status" value="1"/>
</dbReference>
<evidence type="ECO:0000313" key="3">
    <source>
        <dbReference type="Proteomes" id="UP000886595"/>
    </source>
</evidence>
<comment type="caution">
    <text evidence="2">The sequence shown here is derived from an EMBL/GenBank/DDBJ whole genome shotgun (WGS) entry which is preliminary data.</text>
</comment>
<protein>
    <recommendedName>
        <fullName evidence="1">At2g35280-like TPR domain-containing protein</fullName>
    </recommendedName>
</protein>
<evidence type="ECO:0000313" key="2">
    <source>
        <dbReference type="EMBL" id="KAG2323902.1"/>
    </source>
</evidence>
<dbReference type="Pfam" id="PF23310">
    <property type="entry name" value="TPR_27"/>
    <property type="match status" value="1"/>
</dbReference>
<dbReference type="InterPro" id="IPR057136">
    <property type="entry name" value="At2g35280_TPR_dom"/>
</dbReference>
<evidence type="ECO:0000259" key="1">
    <source>
        <dbReference type="Pfam" id="PF23310"/>
    </source>
</evidence>
<dbReference type="EMBL" id="JAAMPC010000002">
    <property type="protein sequence ID" value="KAG2323902.1"/>
    <property type="molecule type" value="Genomic_DNA"/>
</dbReference>
<dbReference type="AlphaFoldDB" id="A0A8X8B749"/>
<dbReference type="PANTHER" id="PTHR33784:SF12">
    <property type="entry name" value="F-BOX DOMAIN-CONTAINING PROTEIN"/>
    <property type="match status" value="1"/>
</dbReference>
<name>A0A8X8B749_BRACI</name>
<feature type="domain" description="At2g35280-like TPR" evidence="1">
    <location>
        <begin position="73"/>
        <end position="155"/>
    </location>
</feature>
<gene>
    <name evidence="2" type="ORF">Bca52824_006630</name>
</gene>